<dbReference type="Pfam" id="PF22621">
    <property type="entry name" value="CurL-like_PKS_C"/>
    <property type="match status" value="1"/>
</dbReference>
<dbReference type="InterPro" id="IPR016036">
    <property type="entry name" value="Malonyl_transacylase_ACP-bd"/>
</dbReference>
<dbReference type="InterPro" id="IPR042104">
    <property type="entry name" value="PKS_dehydratase_sf"/>
</dbReference>
<dbReference type="InterPro" id="IPR018201">
    <property type="entry name" value="Ketoacyl_synth_AS"/>
</dbReference>
<evidence type="ECO:0000256" key="1">
    <source>
        <dbReference type="ARBA" id="ARBA00022450"/>
    </source>
</evidence>
<evidence type="ECO:0000256" key="5">
    <source>
        <dbReference type="PROSITE-ProRule" id="PRU01363"/>
    </source>
</evidence>
<dbReference type="PROSITE" id="PS52019">
    <property type="entry name" value="PKS_MFAS_DH"/>
    <property type="match status" value="1"/>
</dbReference>
<name>A0AAD9W8I4_PHOAM</name>
<dbReference type="InterPro" id="IPR014030">
    <property type="entry name" value="Ketoacyl_synth_N"/>
</dbReference>
<dbReference type="FunFam" id="1.10.1200.10:FF:000011">
    <property type="entry name" value="Sterigmatocystin biosynthesis polyketide synthase"/>
    <property type="match status" value="1"/>
</dbReference>
<dbReference type="InterPro" id="IPR009081">
    <property type="entry name" value="PP-bd_ACP"/>
</dbReference>
<dbReference type="SUPFAM" id="SSF55048">
    <property type="entry name" value="Probable ACP-binding domain of malonyl-CoA ACP transacylase"/>
    <property type="match status" value="1"/>
</dbReference>
<dbReference type="InterPro" id="IPR050091">
    <property type="entry name" value="PKS_NRPS_Biosynth_Enz"/>
</dbReference>
<dbReference type="GO" id="GO:0031177">
    <property type="term" value="F:phosphopantetheine binding"/>
    <property type="evidence" value="ECO:0007669"/>
    <property type="project" value="InterPro"/>
</dbReference>
<dbReference type="PANTHER" id="PTHR43775">
    <property type="entry name" value="FATTY ACID SYNTHASE"/>
    <property type="match status" value="1"/>
</dbReference>
<feature type="region of interest" description="N-terminal hotdog fold" evidence="5">
    <location>
        <begin position="1359"/>
        <end position="1495"/>
    </location>
</feature>
<dbReference type="Pfam" id="PF00550">
    <property type="entry name" value="PP-binding"/>
    <property type="match status" value="1"/>
</dbReference>
<dbReference type="NCBIfam" id="TIGR04532">
    <property type="entry name" value="PT_fungal_PKS"/>
    <property type="match status" value="1"/>
</dbReference>
<proteinExistence type="predicted"/>
<gene>
    <name evidence="9" type="ORF">N8I77_005122</name>
</gene>
<feature type="active site" description="Proton acceptor; for dehydratase activity" evidence="5">
    <location>
        <position position="1391"/>
    </location>
</feature>
<dbReference type="InterPro" id="IPR014031">
    <property type="entry name" value="Ketoacyl_synth_C"/>
</dbReference>
<evidence type="ECO:0000256" key="2">
    <source>
        <dbReference type="ARBA" id="ARBA00022553"/>
    </source>
</evidence>
<keyword evidence="4" id="KW-0511">Multifunctional enzyme</keyword>
<dbReference type="SMART" id="SM00825">
    <property type="entry name" value="PKS_KS"/>
    <property type="match status" value="1"/>
</dbReference>
<dbReference type="SMART" id="SM00827">
    <property type="entry name" value="PKS_AT"/>
    <property type="match status" value="1"/>
</dbReference>
<evidence type="ECO:0000259" key="6">
    <source>
        <dbReference type="PROSITE" id="PS50075"/>
    </source>
</evidence>
<dbReference type="Pfam" id="PF00698">
    <property type="entry name" value="Acyl_transf_1"/>
    <property type="match status" value="1"/>
</dbReference>
<dbReference type="FunFam" id="3.40.366.10:FF:000002">
    <property type="entry name" value="Probable polyketide synthase 2"/>
    <property type="match status" value="1"/>
</dbReference>
<sequence length="1830" mass="198036">MSNYTPSRSSEENNPVKMRLVYFSNEFPYDDLQTLFRELHQHSKRRDHPILALFLQEATLALRDEVRQLPAETRALIPPFESILNFADFSELRKGPLSGSIDGILLCTVELGALVGHYERCPEDFDHSSSATVLTGLGMGLLASAALALSSTVADLPLAGAQVIRQAFRLGVMVDEVSQHLQPRNEEAGGHPDSWAYVLPDTTAEQAQKALEELQKVQSTPEASKIFLSAVSATSVTVSGPPARLKALFTAADFFRDRKHIALPVYSGLCHAGHIYGEENVTWVVRTPSVQQLDGRLSPRLPVLSTSTGRPFEPRPRSAAELFEHVIREILTKKIEWDNTVQNVVERAQNMEVSQCQVLDFRVSLPIKDLTTALANKAPDVEVCTKEVISWIHDKAGLVDTDPRGPLQSKIAIVGMSCRLPGGATDTEKFWEVLESGLDVHRKIPADRFDVDSHYDPTGKRVNTSHTPYGCFIDEPGLFDAPFFNMSPREAQQTDPMQRLAIVTAYEALERSGYVSVANRTESTNLHRIGTFYGQASDDYREVNTAQEISTYFIPGGCRAFGPGRINYFFKFSGPSYSIDTACSSSLSAIQTACTSLWNGDIDMAVAGGTNVLTNSDAFAGLSHGHFLSKTPNACKTWDSEADGYCRADAVGSLVMKRLEDAVSDNDNILGVITAAGTNHSAEAVSITHPHAGHQAYLAQQSLSRAGISPLDVNYVELHGTGTQAGDAEEIQSVTDVFAPLTTSAVGTKRRGAQNPLYIGAVKSNVGHSEAGAGVTALMKVLLMLQKNAIPPHIGIKGTINPRFKDLDKRNVRIAFEKTSWPRPAEKKRVAVVNNFSAAGGNTTIILEDAPLRDNSAIGTDPRPTHVVAVGAKSKISLRENLTRMLAYLDANADTTNLADLSYSLTARRYHHNHRVAFAASDLDQVKKQLASALATVESHKPIPTNGPAPIAFSFTGQGASFKSYTLELYQDVSSFRSEIQRLDAIAQRQGFPSFVPVLDGSHDKDYQHSAVMTQLAQVCSQIALAKYLGTLGIRPNVVIGHSLGEYTALHVAGVLSASDTIFLVGQRAQMLSEKCTPGSHKMVAVRASLQQIRECIGDGQGDKTYAYEIACINSPKDTVLSGSSEDMKAVAEALEKGGFKCFNLDVAFAFHSAQTDPVLEGFEAAAAGVVFQPLQIPVISPLLNKVVFDDKTLNAAYLRRATRETVNFLGALETAHKIGTLEDDTTWVEIGPHPVCTGFVRSSLPGGPPPIAVPTLRRGESAWQTLAPALATLHCAGVRVDWQELHAPFERAGALRLLDLPTYAWNEKNHWIQYNGDWALTKGNTFYDAEKKALAAASGASNGGLPRSVSSLSTSSVQRIVEESFDGASGYVTMQSDLMQPDFRAAAWGHKMNGCGVVTSSIHADIAYTLGEYLYKKLKPSSKQVLINISNLEVLKGLVANNDKTKPQLIQVTVSTPNIHSNMAELKWYNVQPDGSVAEDFFASATLGFAEDPAGWLNTWTPMLHFVEGRIQDLERLASEGTASRLSHSMAYQMFGANLVDYAPKYRGMQTVVLHGLEAFADVELVSETSGSWTVPPHFIDSVAHLAGFVMNVSDAIDTRANFCVTPGWESMRFARPLTPGARFRSYVRMIPTPADPTVYLGDVYILQGHEIVGVVGAIQFRRYPRILLSRFFSAPDDTRAPPVAAATSSTAAASKPVKAVAADAPKAPVVVPQPVAAVASTASKAIAAAAAAVVSDAAATTGDAAQAEAADETSTTARALRIIADEAALELAELVNDASFANLGVDSLMSLVIAEKFREQLNVVVSGSLFLEYPTIGDLRAWLEEYYN</sequence>
<dbReference type="Gene3D" id="3.10.129.110">
    <property type="entry name" value="Polyketide synthase dehydratase"/>
    <property type="match status" value="1"/>
</dbReference>
<dbReference type="CDD" id="cd00833">
    <property type="entry name" value="PKS"/>
    <property type="match status" value="1"/>
</dbReference>
<dbReference type="SUPFAM" id="SSF53901">
    <property type="entry name" value="Thiolase-like"/>
    <property type="match status" value="1"/>
</dbReference>
<dbReference type="FunFam" id="3.40.366.10:FF:000017">
    <property type="entry name" value="Non-reducing polyketide synthase aptA"/>
    <property type="match status" value="1"/>
</dbReference>
<evidence type="ECO:0000256" key="4">
    <source>
        <dbReference type="ARBA" id="ARBA00023268"/>
    </source>
</evidence>
<dbReference type="Proteomes" id="UP001265746">
    <property type="component" value="Unassembled WGS sequence"/>
</dbReference>
<dbReference type="InterPro" id="IPR014043">
    <property type="entry name" value="Acyl_transferase_dom"/>
</dbReference>
<dbReference type="InterPro" id="IPR016039">
    <property type="entry name" value="Thiolase-like"/>
</dbReference>
<dbReference type="Gene3D" id="3.40.47.10">
    <property type="match status" value="1"/>
</dbReference>
<evidence type="ECO:0000259" key="7">
    <source>
        <dbReference type="PROSITE" id="PS52004"/>
    </source>
</evidence>
<dbReference type="EMBL" id="JAUJFL010000002">
    <property type="protein sequence ID" value="KAK2611798.1"/>
    <property type="molecule type" value="Genomic_DNA"/>
</dbReference>
<dbReference type="GO" id="GO:0004312">
    <property type="term" value="F:fatty acid synthase activity"/>
    <property type="evidence" value="ECO:0007669"/>
    <property type="project" value="TreeGrafter"/>
</dbReference>
<feature type="region of interest" description="C-terminal hotdog fold" evidence="5">
    <location>
        <begin position="1523"/>
        <end position="1671"/>
    </location>
</feature>
<dbReference type="InterPro" id="IPR020806">
    <property type="entry name" value="PKS_PP-bd"/>
</dbReference>
<keyword evidence="2" id="KW-0597">Phosphoprotein</keyword>
<dbReference type="FunFam" id="3.40.47.10:FF:000031">
    <property type="entry name" value="Sterigmatocystin biosynthesis polyketide synthase"/>
    <property type="match status" value="1"/>
</dbReference>
<dbReference type="InterPro" id="IPR032088">
    <property type="entry name" value="SAT"/>
</dbReference>
<dbReference type="SUPFAM" id="SSF47336">
    <property type="entry name" value="ACP-like"/>
    <property type="match status" value="1"/>
</dbReference>
<dbReference type="Gene3D" id="3.40.366.10">
    <property type="entry name" value="Malonyl-Coenzyme A Acyl Carrier Protein, domain 2"/>
    <property type="match status" value="2"/>
</dbReference>
<dbReference type="PANTHER" id="PTHR43775:SF37">
    <property type="entry name" value="SI:DKEY-61P9.11"/>
    <property type="match status" value="1"/>
</dbReference>
<comment type="caution">
    <text evidence="9">The sequence shown here is derived from an EMBL/GenBank/DDBJ whole genome shotgun (WGS) entry which is preliminary data.</text>
</comment>
<dbReference type="PROSITE" id="PS52004">
    <property type="entry name" value="KS3_2"/>
    <property type="match status" value="1"/>
</dbReference>
<dbReference type="GO" id="GO:0006633">
    <property type="term" value="P:fatty acid biosynthetic process"/>
    <property type="evidence" value="ECO:0007669"/>
    <property type="project" value="InterPro"/>
</dbReference>
<keyword evidence="1" id="KW-0596">Phosphopantetheine</keyword>
<dbReference type="Gene3D" id="1.10.1200.10">
    <property type="entry name" value="ACP-like"/>
    <property type="match status" value="1"/>
</dbReference>
<dbReference type="Pfam" id="PF14765">
    <property type="entry name" value="PS-DH"/>
    <property type="match status" value="1"/>
</dbReference>
<protein>
    <submittedName>
        <fullName evidence="9">Uncharacterized protein</fullName>
    </submittedName>
</protein>
<dbReference type="PROSITE" id="PS00606">
    <property type="entry name" value="KS3_1"/>
    <property type="match status" value="1"/>
</dbReference>
<dbReference type="Pfam" id="PF00109">
    <property type="entry name" value="ketoacyl-synt"/>
    <property type="match status" value="1"/>
</dbReference>
<evidence type="ECO:0000259" key="8">
    <source>
        <dbReference type="PROSITE" id="PS52019"/>
    </source>
</evidence>
<evidence type="ECO:0000313" key="9">
    <source>
        <dbReference type="EMBL" id="KAK2611798.1"/>
    </source>
</evidence>
<dbReference type="InterPro" id="IPR001227">
    <property type="entry name" value="Ac_transferase_dom_sf"/>
</dbReference>
<dbReference type="InterPro" id="IPR030918">
    <property type="entry name" value="PT_fungal_PKS"/>
</dbReference>
<dbReference type="InterPro" id="IPR049551">
    <property type="entry name" value="PKS_DH_C"/>
</dbReference>
<feature type="domain" description="Carrier" evidence="6">
    <location>
        <begin position="1752"/>
        <end position="1829"/>
    </location>
</feature>
<organism evidence="9 10">
    <name type="scientific">Phomopsis amygdali</name>
    <name type="common">Fusicoccum amygdali</name>
    <dbReference type="NCBI Taxonomy" id="1214568"/>
    <lineage>
        <taxon>Eukaryota</taxon>
        <taxon>Fungi</taxon>
        <taxon>Dikarya</taxon>
        <taxon>Ascomycota</taxon>
        <taxon>Pezizomycotina</taxon>
        <taxon>Sordariomycetes</taxon>
        <taxon>Sordariomycetidae</taxon>
        <taxon>Diaporthales</taxon>
        <taxon>Diaporthaceae</taxon>
        <taxon>Diaporthe</taxon>
    </lineage>
</organism>
<dbReference type="InterPro" id="IPR020841">
    <property type="entry name" value="PKS_Beta-ketoAc_synthase_dom"/>
</dbReference>
<dbReference type="FunFam" id="3.10.129.110:FF:000001">
    <property type="entry name" value="Sterigmatocystin biosynthesis polyketide synthase"/>
    <property type="match status" value="1"/>
</dbReference>
<dbReference type="GO" id="GO:0044550">
    <property type="term" value="P:secondary metabolite biosynthetic process"/>
    <property type="evidence" value="ECO:0007669"/>
    <property type="project" value="UniProtKB-ARBA"/>
</dbReference>
<reference evidence="9" key="1">
    <citation type="submission" date="2023-06" db="EMBL/GenBank/DDBJ databases">
        <authorList>
            <person name="Noh H."/>
        </authorList>
    </citation>
    <scope>NUCLEOTIDE SEQUENCE</scope>
    <source>
        <strain evidence="9">DUCC20226</strain>
    </source>
</reference>
<dbReference type="PROSITE" id="PS50075">
    <property type="entry name" value="CARRIER"/>
    <property type="match status" value="1"/>
</dbReference>
<dbReference type="GO" id="GO:0004315">
    <property type="term" value="F:3-oxoacyl-[acyl-carrier-protein] synthase activity"/>
    <property type="evidence" value="ECO:0007669"/>
    <property type="project" value="InterPro"/>
</dbReference>
<keyword evidence="3" id="KW-0808">Transferase</keyword>
<dbReference type="GO" id="GO:0005886">
    <property type="term" value="C:plasma membrane"/>
    <property type="evidence" value="ECO:0007669"/>
    <property type="project" value="TreeGrafter"/>
</dbReference>
<feature type="active site" description="Proton donor; for dehydratase activity" evidence="5">
    <location>
        <position position="1582"/>
    </location>
</feature>
<dbReference type="InterPro" id="IPR016035">
    <property type="entry name" value="Acyl_Trfase/lysoPLipase"/>
</dbReference>
<dbReference type="InterPro" id="IPR049900">
    <property type="entry name" value="PKS_mFAS_DH"/>
</dbReference>
<keyword evidence="10" id="KW-1185">Reference proteome</keyword>
<evidence type="ECO:0000313" key="10">
    <source>
        <dbReference type="Proteomes" id="UP001265746"/>
    </source>
</evidence>
<dbReference type="SUPFAM" id="SSF52151">
    <property type="entry name" value="FabD/lysophospholipase-like"/>
    <property type="match status" value="1"/>
</dbReference>
<accession>A0AAD9W8I4</accession>
<dbReference type="Pfam" id="PF02801">
    <property type="entry name" value="Ketoacyl-synt_C"/>
    <property type="match status" value="1"/>
</dbReference>
<dbReference type="SMART" id="SM00823">
    <property type="entry name" value="PKS_PP"/>
    <property type="match status" value="1"/>
</dbReference>
<dbReference type="Gene3D" id="3.30.70.3290">
    <property type="match status" value="1"/>
</dbReference>
<evidence type="ECO:0000256" key="3">
    <source>
        <dbReference type="ARBA" id="ARBA00022679"/>
    </source>
</evidence>
<dbReference type="Pfam" id="PF16073">
    <property type="entry name" value="SAT"/>
    <property type="match status" value="1"/>
</dbReference>
<feature type="domain" description="PKS/mFAS DH" evidence="8">
    <location>
        <begin position="1359"/>
        <end position="1671"/>
    </location>
</feature>
<dbReference type="InterPro" id="IPR036736">
    <property type="entry name" value="ACP-like_sf"/>
</dbReference>
<feature type="domain" description="Ketosynthase family 3 (KS3)" evidence="7">
    <location>
        <begin position="408"/>
        <end position="849"/>
    </location>
</feature>
<dbReference type="GO" id="GO:0005737">
    <property type="term" value="C:cytoplasm"/>
    <property type="evidence" value="ECO:0007669"/>
    <property type="project" value="TreeGrafter"/>
</dbReference>